<dbReference type="AlphaFoldDB" id="A0A931EBH5"/>
<proteinExistence type="predicted"/>
<sequence>MNERLLQFIWQFQYFNKDNLRCTDGRLLHIQHPGIPNTNQGPDFSAGSIMIDNIKWVGNIELHIKASDWYSHQHQHDKNYSNIILHVVWQNDVPLTGDSKRPVATLELEPLVPVMMLHYYERLMHAQGFVPCRKELPLLSAIGWLGWKERLVAERLQRKAAVVLDLFKESGNHWEEVFWWLLAGNFGVKVNAQLFEQVAKSIPLNILAKHKNQLIQIECLLFGQSGLLNGSFLEDYPNLLQREYTFLAAKYALTPVNKAPDFLRMRPANFPTVRLAQLAALVYTSSHLFSKILEVTSVTELYSLFNTTANDYWHYHYTFDEPTTYKPKNLGKAMMSNLIINTIVPVMFAYGLYHKKQEVKETAIGFLQALPAETNSILHEWKTLGVSNTTAFDSQALLELKHEYCDGRHCLRCAVGNRLLKQA</sequence>
<evidence type="ECO:0000313" key="2">
    <source>
        <dbReference type="Proteomes" id="UP000628448"/>
    </source>
</evidence>
<comment type="caution">
    <text evidence="1">The sequence shown here is derived from an EMBL/GenBank/DDBJ whole genome shotgun (WGS) entry which is preliminary data.</text>
</comment>
<evidence type="ECO:0000313" key="1">
    <source>
        <dbReference type="EMBL" id="MBG9377521.1"/>
    </source>
</evidence>
<dbReference type="RefSeq" id="WP_196991603.1">
    <property type="nucleotide sequence ID" value="NZ_JADWYR010000002.1"/>
</dbReference>
<reference evidence="1" key="1">
    <citation type="submission" date="2020-11" db="EMBL/GenBank/DDBJ databases">
        <title>Bacterial whole genome sequence for Panacibacter sp. DH6.</title>
        <authorList>
            <person name="Le V."/>
            <person name="Ko S."/>
            <person name="Ahn C.-Y."/>
            <person name="Oh H.-M."/>
        </authorList>
    </citation>
    <scope>NUCLEOTIDE SEQUENCE</scope>
    <source>
        <strain evidence="1">DH6</strain>
    </source>
</reference>
<accession>A0A931EBH5</accession>
<organism evidence="1 2">
    <name type="scientific">Panacibacter microcysteis</name>
    <dbReference type="NCBI Taxonomy" id="2793269"/>
    <lineage>
        <taxon>Bacteria</taxon>
        <taxon>Pseudomonadati</taxon>
        <taxon>Bacteroidota</taxon>
        <taxon>Chitinophagia</taxon>
        <taxon>Chitinophagales</taxon>
        <taxon>Chitinophagaceae</taxon>
        <taxon>Panacibacter</taxon>
    </lineage>
</organism>
<protein>
    <submittedName>
        <fullName evidence="1">DUF2851 family protein</fullName>
    </submittedName>
</protein>
<keyword evidence="2" id="KW-1185">Reference proteome</keyword>
<dbReference type="EMBL" id="JADWYR010000002">
    <property type="protein sequence ID" value="MBG9377521.1"/>
    <property type="molecule type" value="Genomic_DNA"/>
</dbReference>
<dbReference type="Proteomes" id="UP000628448">
    <property type="component" value="Unassembled WGS sequence"/>
</dbReference>
<dbReference type="InterPro" id="IPR021272">
    <property type="entry name" value="DUF2851"/>
</dbReference>
<name>A0A931EBH5_9BACT</name>
<dbReference type="Pfam" id="PF11013">
    <property type="entry name" value="DUF2851"/>
    <property type="match status" value="1"/>
</dbReference>
<gene>
    <name evidence="1" type="ORF">I5907_14855</name>
</gene>